<dbReference type="EMBL" id="CP027433">
    <property type="protein sequence ID" value="AVL99592.1"/>
    <property type="molecule type" value="Genomic_DNA"/>
</dbReference>
<dbReference type="InterPro" id="IPR037069">
    <property type="entry name" value="AcylCoA_DH/ox_N_sf"/>
</dbReference>
<sequence>MDFTPEATAAALAEAADEAMRRLTPDWTDRFDDGFDRAAWRLLIDCELATMAFPPALGGEGLDVDALGALAARAGRGAVVTPLVGTLVAGALFAGDESAATHWADRAAVRPGRWFAVAVGERGRAPGDPPQVRISGSGPDAKVSGVKTGVCFAEGAAGLIVAGPGTSAVVDPQAPGVRLLRTPSSTGAAEFTVTFDDAPAVTVAGPAGDLYRALQACYADGLLAGALDLTATHVTDRQQFGRAIGAFQAVAQQLADVYVVSRTLNLVATSAAWRLATGRDADEDLATADYWTAAELPAALRTMTHLHGGIGVDLSYPLHRYFSLAKDLARFAGGPSASLDALAGVTVPQTQRMVRACS</sequence>
<dbReference type="GO" id="GO:0003995">
    <property type="term" value="F:acyl-CoA dehydrogenase activity"/>
    <property type="evidence" value="ECO:0007669"/>
    <property type="project" value="TreeGrafter"/>
</dbReference>
<organism evidence="7 8">
    <name type="scientific">Gordonia iterans</name>
    <dbReference type="NCBI Taxonomy" id="1004901"/>
    <lineage>
        <taxon>Bacteria</taxon>
        <taxon>Bacillati</taxon>
        <taxon>Actinomycetota</taxon>
        <taxon>Actinomycetes</taxon>
        <taxon>Mycobacteriales</taxon>
        <taxon>Gordoniaceae</taxon>
        <taxon>Gordonia</taxon>
    </lineage>
</organism>
<gene>
    <name evidence="7" type="ORF">C6V83_04155</name>
</gene>
<keyword evidence="4" id="KW-0274">FAD</keyword>
<name>A0A2S0KD38_9ACTN</name>
<dbReference type="SUPFAM" id="SSF47203">
    <property type="entry name" value="Acyl-CoA dehydrogenase C-terminal domain-like"/>
    <property type="match status" value="1"/>
</dbReference>
<feature type="domain" description="Acyl-CoA dehydrogenase/oxidase C-terminal" evidence="6">
    <location>
        <begin position="212"/>
        <end position="336"/>
    </location>
</feature>
<evidence type="ECO:0000313" key="7">
    <source>
        <dbReference type="EMBL" id="AVL99592.1"/>
    </source>
</evidence>
<dbReference type="PANTHER" id="PTHR43884:SF20">
    <property type="entry name" value="ACYL-COA DEHYDROGENASE FADE28"/>
    <property type="match status" value="1"/>
</dbReference>
<dbReference type="Proteomes" id="UP000239814">
    <property type="component" value="Chromosome"/>
</dbReference>
<dbReference type="Gene3D" id="1.10.540.10">
    <property type="entry name" value="Acyl-CoA dehydrogenase/oxidase, N-terminal domain"/>
    <property type="match status" value="1"/>
</dbReference>
<dbReference type="GO" id="GO:0050660">
    <property type="term" value="F:flavin adenine dinucleotide binding"/>
    <property type="evidence" value="ECO:0007669"/>
    <property type="project" value="InterPro"/>
</dbReference>
<evidence type="ECO:0000256" key="4">
    <source>
        <dbReference type="ARBA" id="ARBA00022827"/>
    </source>
</evidence>
<dbReference type="SUPFAM" id="SSF56645">
    <property type="entry name" value="Acyl-CoA dehydrogenase NM domain-like"/>
    <property type="match status" value="1"/>
</dbReference>
<proteinExistence type="inferred from homology"/>
<comment type="cofactor">
    <cofactor evidence="1">
        <name>FAD</name>
        <dbReference type="ChEBI" id="CHEBI:57692"/>
    </cofactor>
</comment>
<dbReference type="KEGG" id="git:C6V83_04155"/>
<dbReference type="InterPro" id="IPR036250">
    <property type="entry name" value="AcylCo_DH-like_C"/>
</dbReference>
<dbReference type="Pfam" id="PF00441">
    <property type="entry name" value="Acyl-CoA_dh_1"/>
    <property type="match status" value="1"/>
</dbReference>
<evidence type="ECO:0000256" key="1">
    <source>
        <dbReference type="ARBA" id="ARBA00001974"/>
    </source>
</evidence>
<keyword evidence="5" id="KW-0560">Oxidoreductase</keyword>
<evidence type="ECO:0000259" key="6">
    <source>
        <dbReference type="Pfam" id="PF00441"/>
    </source>
</evidence>
<accession>A0A2S0KD38</accession>
<dbReference type="RefSeq" id="WP_105941327.1">
    <property type="nucleotide sequence ID" value="NZ_CP027433.1"/>
</dbReference>
<dbReference type="InterPro" id="IPR009075">
    <property type="entry name" value="AcylCo_DH/oxidase_C"/>
</dbReference>
<keyword evidence="3" id="KW-0285">Flavoprotein</keyword>
<evidence type="ECO:0000256" key="5">
    <source>
        <dbReference type="ARBA" id="ARBA00023002"/>
    </source>
</evidence>
<dbReference type="AlphaFoldDB" id="A0A2S0KD38"/>
<evidence type="ECO:0000256" key="2">
    <source>
        <dbReference type="ARBA" id="ARBA00009347"/>
    </source>
</evidence>
<evidence type="ECO:0000313" key="8">
    <source>
        <dbReference type="Proteomes" id="UP000239814"/>
    </source>
</evidence>
<dbReference type="InterPro" id="IPR009100">
    <property type="entry name" value="AcylCoA_DH/oxidase_NM_dom_sf"/>
</dbReference>
<keyword evidence="8" id="KW-1185">Reference proteome</keyword>
<reference evidence="7 8" key="1">
    <citation type="submission" date="2018-03" db="EMBL/GenBank/DDBJ databases">
        <title>Characteristics and genome of n-alkane degrading marine bacteria Gordonia iterans isolated from crude oil contaminated in Tae-an, South Korea.</title>
        <authorList>
            <person name="Lee S.-S."/>
            <person name="Kim H."/>
        </authorList>
    </citation>
    <scope>NUCLEOTIDE SEQUENCE [LARGE SCALE GENOMIC DNA]</scope>
    <source>
        <strain evidence="7 8">Co17</strain>
    </source>
</reference>
<dbReference type="PANTHER" id="PTHR43884">
    <property type="entry name" value="ACYL-COA DEHYDROGENASE"/>
    <property type="match status" value="1"/>
</dbReference>
<dbReference type="Gene3D" id="1.20.140.10">
    <property type="entry name" value="Butyryl-CoA Dehydrogenase, subunit A, domain 3"/>
    <property type="match status" value="1"/>
</dbReference>
<dbReference type="OrthoDB" id="4319499at2"/>
<comment type="similarity">
    <text evidence="2">Belongs to the acyl-CoA dehydrogenase family.</text>
</comment>
<evidence type="ECO:0000256" key="3">
    <source>
        <dbReference type="ARBA" id="ARBA00022630"/>
    </source>
</evidence>
<protein>
    <submittedName>
        <fullName evidence="7">Acyl-CoA dehydrogenase</fullName>
    </submittedName>
</protein>